<feature type="transmembrane region" description="Helical" evidence="1">
    <location>
        <begin position="12"/>
        <end position="33"/>
    </location>
</feature>
<dbReference type="Pfam" id="PF07596">
    <property type="entry name" value="SBP_bac_10"/>
    <property type="match status" value="1"/>
</dbReference>
<dbReference type="STRING" id="980251.GCA_001642875_04292"/>
<dbReference type="Gene3D" id="3.30.700.10">
    <property type="entry name" value="Glycoprotein, Type 4 Pilin"/>
    <property type="match status" value="1"/>
</dbReference>
<dbReference type="KEGG" id="mff:MFFC18_36600"/>
<dbReference type="AlphaFoldDB" id="A0A5B9PBL8"/>
<dbReference type="EMBL" id="CP042912">
    <property type="protein sequence ID" value="QEG23758.1"/>
    <property type="molecule type" value="Genomic_DNA"/>
</dbReference>
<dbReference type="InterPro" id="IPR045584">
    <property type="entry name" value="Pilin-like"/>
</dbReference>
<proteinExistence type="predicted"/>
<dbReference type="Pfam" id="PF07963">
    <property type="entry name" value="N_methyl"/>
    <property type="match status" value="1"/>
</dbReference>
<evidence type="ECO:0000313" key="4">
    <source>
        <dbReference type="Proteomes" id="UP000322214"/>
    </source>
</evidence>
<dbReference type="InterPro" id="IPR011453">
    <property type="entry name" value="DUF1559"/>
</dbReference>
<organism evidence="3 4">
    <name type="scientific">Mariniblastus fucicola</name>
    <dbReference type="NCBI Taxonomy" id="980251"/>
    <lineage>
        <taxon>Bacteria</taxon>
        <taxon>Pseudomonadati</taxon>
        <taxon>Planctomycetota</taxon>
        <taxon>Planctomycetia</taxon>
        <taxon>Pirellulales</taxon>
        <taxon>Pirellulaceae</taxon>
        <taxon>Mariniblastus</taxon>
    </lineage>
</organism>
<dbReference type="PANTHER" id="PTHR30093:SF2">
    <property type="entry name" value="TYPE II SECRETION SYSTEM PROTEIN H"/>
    <property type="match status" value="1"/>
</dbReference>
<dbReference type="NCBIfam" id="TIGR02532">
    <property type="entry name" value="IV_pilin_GFxxxE"/>
    <property type="match status" value="1"/>
</dbReference>
<dbReference type="PROSITE" id="PS00409">
    <property type="entry name" value="PROKAR_NTER_METHYL"/>
    <property type="match status" value="1"/>
</dbReference>
<accession>A0A5B9PBL8</accession>
<dbReference type="OrthoDB" id="255848at2"/>
<dbReference type="Proteomes" id="UP000322214">
    <property type="component" value="Chromosome"/>
</dbReference>
<dbReference type="InterPro" id="IPR012902">
    <property type="entry name" value="N_methyl_site"/>
</dbReference>
<feature type="domain" description="DUF1559" evidence="2">
    <location>
        <begin position="34"/>
        <end position="322"/>
    </location>
</feature>
<keyword evidence="4" id="KW-1185">Reference proteome</keyword>
<keyword evidence="1" id="KW-1133">Transmembrane helix</keyword>
<evidence type="ECO:0000313" key="3">
    <source>
        <dbReference type="EMBL" id="QEG23758.1"/>
    </source>
</evidence>
<evidence type="ECO:0000259" key="2">
    <source>
        <dbReference type="Pfam" id="PF07596"/>
    </source>
</evidence>
<keyword evidence="1" id="KW-0812">Transmembrane</keyword>
<name>A0A5B9PBL8_9BACT</name>
<reference evidence="3 4" key="1">
    <citation type="submission" date="2019-08" db="EMBL/GenBank/DDBJ databases">
        <title>Deep-cultivation of Planctomycetes and their phenomic and genomic characterization uncovers novel biology.</title>
        <authorList>
            <person name="Wiegand S."/>
            <person name="Jogler M."/>
            <person name="Boedeker C."/>
            <person name="Pinto D."/>
            <person name="Vollmers J."/>
            <person name="Rivas-Marin E."/>
            <person name="Kohn T."/>
            <person name="Peeters S.H."/>
            <person name="Heuer A."/>
            <person name="Rast P."/>
            <person name="Oberbeckmann S."/>
            <person name="Bunk B."/>
            <person name="Jeske O."/>
            <person name="Meyerdierks A."/>
            <person name="Storesund J.E."/>
            <person name="Kallscheuer N."/>
            <person name="Luecker S."/>
            <person name="Lage O.M."/>
            <person name="Pohl T."/>
            <person name="Merkel B.J."/>
            <person name="Hornburger P."/>
            <person name="Mueller R.-W."/>
            <person name="Bruemmer F."/>
            <person name="Labrenz M."/>
            <person name="Spormann A.M."/>
            <person name="Op den Camp H."/>
            <person name="Overmann J."/>
            <person name="Amann R."/>
            <person name="Jetten M.S.M."/>
            <person name="Mascher T."/>
            <person name="Medema M.H."/>
            <person name="Devos D.P."/>
            <person name="Kaster A.-K."/>
            <person name="Ovreas L."/>
            <person name="Rohde M."/>
            <person name="Galperin M.Y."/>
            <person name="Jogler C."/>
        </authorList>
    </citation>
    <scope>NUCLEOTIDE SEQUENCE [LARGE SCALE GENOMIC DNA]</scope>
    <source>
        <strain evidence="3 4">FC18</strain>
    </source>
</reference>
<dbReference type="PANTHER" id="PTHR30093">
    <property type="entry name" value="GENERAL SECRETION PATHWAY PROTEIN G"/>
    <property type="match status" value="1"/>
</dbReference>
<gene>
    <name evidence="3" type="ORF">MFFC18_36600</name>
</gene>
<keyword evidence="1" id="KW-0472">Membrane</keyword>
<evidence type="ECO:0000256" key="1">
    <source>
        <dbReference type="SAM" id="Phobius"/>
    </source>
</evidence>
<sequence>MTSLQKRRGFTLVELLVVIAIIGILIGMLLPAVQQVREAARRTQCLNNVRQLGLACLNFESAHMKFPTSGSTLDSRWTDNFGDNPAYSIETATFSFQILPFIEQNNLHALRSEYGWGGAIPGLSTRVEDTPVPAFICPSRGARIWGTNEGATWACLDYSSVGRTYPGWHPSDRTPVAPDWAWANANGQAQFAWDADESSNQYWAGIIAKGGKLNDGNLARHAKIGFGAITDGSTNVILLMEKSIDATKYSGVHSPAWQIIGEAYGQFTQQNHSNNRYCQPLKGDGDLRAEPSYGATTINEQGNGGPHPGTTTAVLGDGSAHSFNTDMSWSVLWDLSLRADGAVVNHDDF</sequence>
<dbReference type="RefSeq" id="WP_075086144.1">
    <property type="nucleotide sequence ID" value="NZ_CP042912.1"/>
</dbReference>
<protein>
    <submittedName>
        <fullName evidence="3">Putative major pilin subunit</fullName>
    </submittedName>
</protein>
<dbReference type="SUPFAM" id="SSF54523">
    <property type="entry name" value="Pili subunits"/>
    <property type="match status" value="1"/>
</dbReference>